<evidence type="ECO:0000256" key="3">
    <source>
        <dbReference type="ARBA" id="ARBA00022692"/>
    </source>
</evidence>
<dbReference type="GO" id="GO:0032153">
    <property type="term" value="C:cell division site"/>
    <property type="evidence" value="ECO:0007669"/>
    <property type="project" value="UniProtKB-UniRule"/>
</dbReference>
<protein>
    <recommendedName>
        <fullName evidence="8">Cell division protein FtsB</fullName>
    </recommendedName>
</protein>
<evidence type="ECO:0000313" key="11">
    <source>
        <dbReference type="Proteomes" id="UP000002192"/>
    </source>
</evidence>
<keyword evidence="1 8" id="KW-1003">Cell membrane</keyword>
<comment type="function">
    <text evidence="8">Essential cell division protein. May link together the upstream cell division proteins, which are predominantly cytoplasmic, with the downstream cell division proteins, which are predominantly periplasmic.</text>
</comment>
<proteinExistence type="inferred from homology"/>
<feature type="topological domain" description="Cytoplasmic" evidence="8">
    <location>
        <begin position="1"/>
        <end position="9"/>
    </location>
</feature>
<dbReference type="Proteomes" id="UP000002192">
    <property type="component" value="Chromosome"/>
</dbReference>
<dbReference type="Pfam" id="PF04977">
    <property type="entry name" value="DivIC"/>
    <property type="match status" value="1"/>
</dbReference>
<name>Q7VQG5_BLOFL</name>
<dbReference type="GO" id="GO:0005886">
    <property type="term" value="C:plasma membrane"/>
    <property type="evidence" value="ECO:0007669"/>
    <property type="project" value="UniProtKB-SubCell"/>
</dbReference>
<dbReference type="eggNOG" id="COG2919">
    <property type="taxonomic scope" value="Bacteria"/>
</dbReference>
<comment type="subcellular location">
    <subcellularLocation>
        <location evidence="8">Cell inner membrane</location>
        <topology evidence="8">Single-pass type II membrane protein</topology>
    </subcellularLocation>
    <text evidence="8">Localizes to the division septum.</text>
</comment>
<dbReference type="HAMAP" id="MF_00599">
    <property type="entry name" value="FtsB"/>
    <property type="match status" value="1"/>
</dbReference>
<dbReference type="STRING" id="203907.Bfl165"/>
<evidence type="ECO:0000256" key="6">
    <source>
        <dbReference type="ARBA" id="ARBA00023136"/>
    </source>
</evidence>
<evidence type="ECO:0000256" key="5">
    <source>
        <dbReference type="ARBA" id="ARBA00023054"/>
    </source>
</evidence>
<dbReference type="PANTHER" id="PTHR37485">
    <property type="entry name" value="CELL DIVISION PROTEIN FTSB"/>
    <property type="match status" value="1"/>
</dbReference>
<evidence type="ECO:0000256" key="2">
    <source>
        <dbReference type="ARBA" id="ARBA00022618"/>
    </source>
</evidence>
<evidence type="ECO:0000313" key="10">
    <source>
        <dbReference type="EMBL" id="CAD83686.1"/>
    </source>
</evidence>
<dbReference type="AlphaFoldDB" id="Q7VQG5"/>
<evidence type="ECO:0000256" key="8">
    <source>
        <dbReference type="HAMAP-Rule" id="MF_00599"/>
    </source>
</evidence>
<keyword evidence="11" id="KW-1185">Reference proteome</keyword>
<evidence type="ECO:0000256" key="7">
    <source>
        <dbReference type="ARBA" id="ARBA00023306"/>
    </source>
</evidence>
<dbReference type="HOGENOM" id="CLU_134863_5_2_6"/>
<feature type="transmembrane region" description="Helical" evidence="9">
    <location>
        <begin position="12"/>
        <end position="29"/>
    </location>
</feature>
<keyword evidence="7 8" id="KW-0131">Cell cycle</keyword>
<keyword evidence="2 8" id="KW-0132">Cell division</keyword>
<accession>Q7VQG5</accession>
<keyword evidence="5" id="KW-0175">Coiled coil</keyword>
<sequence length="101" mass="12540">MIFCQIMRMIKVNYLLLIILVWMQYSLWFCKNGVLDFIRIYNDTKLYKSINNIDKIKMRNNQLLLDIHDLNYEYKLIEEYARYDLGMIKVNEVFYYIKFEN</sequence>
<dbReference type="PANTHER" id="PTHR37485:SF1">
    <property type="entry name" value="CELL DIVISION PROTEIN FTSB"/>
    <property type="match status" value="1"/>
</dbReference>
<reference evidence="10 11" key="1">
    <citation type="journal article" date="2003" name="Proc. Natl. Acad. Sci. U.S.A.">
        <title>The genome sequence of Blochmannia floridanus: comparative analysis of reduced genomes.</title>
        <authorList>
            <person name="Gil R."/>
            <person name="Silva F.J."/>
            <person name="Zientz E."/>
            <person name="Delmotte F."/>
            <person name="Gonzalez-Candelas F."/>
            <person name="Latorre A."/>
            <person name="Rausell C."/>
            <person name="Kramerbeek J."/>
            <person name="Gadau J."/>
            <person name="Hoelldobler B."/>
            <person name="van Ham R.C.H.J."/>
            <person name="Gross R."/>
            <person name="Moya A."/>
        </authorList>
    </citation>
    <scope>NUCLEOTIDE SEQUENCE [LARGE SCALE GENOMIC DNA]</scope>
</reference>
<dbReference type="InterPro" id="IPR023081">
    <property type="entry name" value="Cell_div_FtsB"/>
</dbReference>
<keyword evidence="3 8" id="KW-0812">Transmembrane</keyword>
<dbReference type="InterPro" id="IPR007060">
    <property type="entry name" value="FtsL/DivIC"/>
</dbReference>
<dbReference type="EMBL" id="BX248583">
    <property type="protein sequence ID" value="CAD83686.1"/>
    <property type="molecule type" value="Genomic_DNA"/>
</dbReference>
<gene>
    <name evidence="10" type="primary">ygbQ</name>
    <name evidence="8" type="synonym">ftsB</name>
    <name evidence="10" type="ordered locus">Bfl165</name>
</gene>
<keyword evidence="8" id="KW-0997">Cell inner membrane</keyword>
<comment type="subunit">
    <text evidence="8">Part of a complex composed of FtsB, FtsL and FtsQ.</text>
</comment>
<keyword evidence="4 8" id="KW-1133">Transmembrane helix</keyword>
<dbReference type="GO" id="GO:0030428">
    <property type="term" value="C:cell septum"/>
    <property type="evidence" value="ECO:0007669"/>
    <property type="project" value="TreeGrafter"/>
</dbReference>
<feature type="topological domain" description="Periplasmic" evidence="8">
    <location>
        <begin position="30"/>
        <end position="101"/>
    </location>
</feature>
<keyword evidence="6 8" id="KW-0472">Membrane</keyword>
<dbReference type="KEGG" id="bfl:Bfl165"/>
<evidence type="ECO:0000256" key="1">
    <source>
        <dbReference type="ARBA" id="ARBA00022475"/>
    </source>
</evidence>
<dbReference type="GO" id="GO:0043093">
    <property type="term" value="P:FtsZ-dependent cytokinesis"/>
    <property type="evidence" value="ECO:0007669"/>
    <property type="project" value="UniProtKB-UniRule"/>
</dbReference>
<evidence type="ECO:0000256" key="9">
    <source>
        <dbReference type="SAM" id="Phobius"/>
    </source>
</evidence>
<organism evidence="10 11">
    <name type="scientific">Blochmanniella floridana</name>
    <dbReference type="NCBI Taxonomy" id="203907"/>
    <lineage>
        <taxon>Bacteria</taxon>
        <taxon>Pseudomonadati</taxon>
        <taxon>Pseudomonadota</taxon>
        <taxon>Gammaproteobacteria</taxon>
        <taxon>Enterobacterales</taxon>
        <taxon>Enterobacteriaceae</taxon>
        <taxon>ant endosymbionts</taxon>
        <taxon>Candidatus Blochmanniella</taxon>
    </lineage>
</organism>
<evidence type="ECO:0000256" key="4">
    <source>
        <dbReference type="ARBA" id="ARBA00022989"/>
    </source>
</evidence>
<comment type="similarity">
    <text evidence="8">Belongs to the FtsB family.</text>
</comment>